<dbReference type="STRING" id="1797579.A2996_00800"/>
<dbReference type="GO" id="GO:0006412">
    <property type="term" value="P:translation"/>
    <property type="evidence" value="ECO:0007669"/>
    <property type="project" value="UniProtKB-UniRule"/>
</dbReference>
<dbReference type="PIRSF" id="PIRSF004749">
    <property type="entry name" value="Pep_def"/>
    <property type="match status" value="1"/>
</dbReference>
<dbReference type="InterPro" id="IPR036821">
    <property type="entry name" value="Peptide_deformylase_sf"/>
</dbReference>
<proteinExistence type="inferred from homology"/>
<dbReference type="Pfam" id="PF01327">
    <property type="entry name" value="Pep_deformylase"/>
    <property type="match status" value="1"/>
</dbReference>
<keyword evidence="2" id="KW-0648">Protein biosynthesis</keyword>
<feature type="binding site" evidence="2">
    <location>
        <position position="137"/>
    </location>
    <ligand>
        <name>Fe cation</name>
        <dbReference type="ChEBI" id="CHEBI:24875"/>
    </ligand>
</feature>
<keyword evidence="2" id="KW-0378">Hydrolase</keyword>
<reference evidence="3 4" key="1">
    <citation type="journal article" date="2016" name="Nat. Commun.">
        <title>Thousands of microbial genomes shed light on interconnected biogeochemical processes in an aquifer system.</title>
        <authorList>
            <person name="Anantharaman K."/>
            <person name="Brown C.T."/>
            <person name="Hug L.A."/>
            <person name="Sharon I."/>
            <person name="Castelle C.J."/>
            <person name="Probst A.J."/>
            <person name="Thomas B.C."/>
            <person name="Singh A."/>
            <person name="Wilkins M.J."/>
            <person name="Karaoz U."/>
            <person name="Brodie E.L."/>
            <person name="Williams K.H."/>
            <person name="Hubbard S.S."/>
            <person name="Banfield J.F."/>
        </authorList>
    </citation>
    <scope>NUCLEOTIDE SEQUENCE [LARGE SCALE GENOMIC DNA]</scope>
</reference>
<keyword evidence="2" id="KW-0479">Metal-binding</keyword>
<dbReference type="EMBL" id="MFAB01000016">
    <property type="protein sequence ID" value="OGD68747.1"/>
    <property type="molecule type" value="Genomic_DNA"/>
</dbReference>
<feature type="active site" evidence="2">
    <location>
        <position position="138"/>
    </location>
</feature>
<comment type="function">
    <text evidence="2">Removes the formyl group from the N-terminal Met of newly synthesized proteins. Requires at least a dipeptide for an efficient rate of reaction. N-terminal L-methionine is a prerequisite for activity but the enzyme has broad specificity at other positions.</text>
</comment>
<dbReference type="CDD" id="cd00487">
    <property type="entry name" value="Pep_deformylase"/>
    <property type="match status" value="1"/>
</dbReference>
<sequence length="166" mass="18706">MEILQKGNPILNKKASEIKPDDISSTQIQDLIKEMKEILSKKNDGAALAAPQIGKSVRLFIIAENVFTEGESNTVFINPKIIEQSEEKEWMEEGCLSVKGIYGKVNRSTSCTIRAYDLQGEIFTQKGHGLISQIFQHEVDHLNGILFIEKAKDLFQVDDENQNKKL</sequence>
<dbReference type="AlphaFoldDB" id="A0A1F5EMW5"/>
<dbReference type="PRINTS" id="PR01576">
    <property type="entry name" value="PDEFORMYLASE"/>
</dbReference>
<evidence type="ECO:0000256" key="2">
    <source>
        <dbReference type="HAMAP-Rule" id="MF_00163"/>
    </source>
</evidence>
<keyword evidence="2" id="KW-0408">Iron</keyword>
<dbReference type="HAMAP" id="MF_00163">
    <property type="entry name" value="Pep_deformylase"/>
    <property type="match status" value="1"/>
</dbReference>
<dbReference type="PANTHER" id="PTHR10458:SF22">
    <property type="entry name" value="PEPTIDE DEFORMYLASE"/>
    <property type="match status" value="1"/>
</dbReference>
<comment type="similarity">
    <text evidence="1 2">Belongs to the polypeptide deformylase family.</text>
</comment>
<dbReference type="GO" id="GO:0046872">
    <property type="term" value="F:metal ion binding"/>
    <property type="evidence" value="ECO:0007669"/>
    <property type="project" value="UniProtKB-KW"/>
</dbReference>
<feature type="binding site" evidence="2">
    <location>
        <position position="95"/>
    </location>
    <ligand>
        <name>Fe cation</name>
        <dbReference type="ChEBI" id="CHEBI:24875"/>
    </ligand>
</feature>
<evidence type="ECO:0000313" key="3">
    <source>
        <dbReference type="EMBL" id="OGD68747.1"/>
    </source>
</evidence>
<dbReference type="InterPro" id="IPR023635">
    <property type="entry name" value="Peptide_deformylase"/>
</dbReference>
<dbReference type="Gene3D" id="3.90.45.10">
    <property type="entry name" value="Peptide deformylase"/>
    <property type="match status" value="1"/>
</dbReference>
<organism evidence="3 4">
    <name type="scientific">Candidatus Campbellbacteria bacterium RIFCSPLOWO2_01_FULL_34_15</name>
    <dbReference type="NCBI Taxonomy" id="1797579"/>
    <lineage>
        <taxon>Bacteria</taxon>
        <taxon>Candidatus Campbelliibacteriota</taxon>
    </lineage>
</organism>
<evidence type="ECO:0000256" key="1">
    <source>
        <dbReference type="ARBA" id="ARBA00010759"/>
    </source>
</evidence>
<dbReference type="PANTHER" id="PTHR10458">
    <property type="entry name" value="PEPTIDE DEFORMYLASE"/>
    <property type="match status" value="1"/>
</dbReference>
<dbReference type="EC" id="3.5.1.88" evidence="2"/>
<dbReference type="NCBIfam" id="TIGR00079">
    <property type="entry name" value="pept_deformyl"/>
    <property type="match status" value="1"/>
</dbReference>
<comment type="cofactor">
    <cofactor evidence="2">
        <name>Fe(2+)</name>
        <dbReference type="ChEBI" id="CHEBI:29033"/>
    </cofactor>
    <text evidence="2">Binds 1 Fe(2+) ion.</text>
</comment>
<gene>
    <name evidence="2" type="primary">def</name>
    <name evidence="3" type="ORF">A2996_00800</name>
</gene>
<evidence type="ECO:0000313" key="4">
    <source>
        <dbReference type="Proteomes" id="UP000176865"/>
    </source>
</evidence>
<accession>A0A1F5EMW5</accession>
<dbReference type="SUPFAM" id="SSF56420">
    <property type="entry name" value="Peptide deformylase"/>
    <property type="match status" value="1"/>
</dbReference>
<protein>
    <recommendedName>
        <fullName evidence="2">Peptide deformylase</fullName>
        <shortName evidence="2">PDF</shortName>
        <ecNumber evidence="2">3.5.1.88</ecNumber>
    </recommendedName>
    <alternativeName>
        <fullName evidence="2">Polypeptide deformylase</fullName>
    </alternativeName>
</protein>
<name>A0A1F5EMW5_9BACT</name>
<dbReference type="NCBIfam" id="NF001159">
    <property type="entry name" value="PRK00150.1-3"/>
    <property type="match status" value="1"/>
</dbReference>
<comment type="catalytic activity">
    <reaction evidence="2">
        <text>N-terminal N-formyl-L-methionyl-[peptide] + H2O = N-terminal L-methionyl-[peptide] + formate</text>
        <dbReference type="Rhea" id="RHEA:24420"/>
        <dbReference type="Rhea" id="RHEA-COMP:10639"/>
        <dbReference type="Rhea" id="RHEA-COMP:10640"/>
        <dbReference type="ChEBI" id="CHEBI:15377"/>
        <dbReference type="ChEBI" id="CHEBI:15740"/>
        <dbReference type="ChEBI" id="CHEBI:49298"/>
        <dbReference type="ChEBI" id="CHEBI:64731"/>
        <dbReference type="EC" id="3.5.1.88"/>
    </reaction>
</comment>
<dbReference type="GO" id="GO:0042586">
    <property type="term" value="F:peptide deformylase activity"/>
    <property type="evidence" value="ECO:0007669"/>
    <property type="project" value="UniProtKB-UniRule"/>
</dbReference>
<feature type="binding site" evidence="2">
    <location>
        <position position="141"/>
    </location>
    <ligand>
        <name>Fe cation</name>
        <dbReference type="ChEBI" id="CHEBI:24875"/>
    </ligand>
</feature>
<dbReference type="Proteomes" id="UP000176865">
    <property type="component" value="Unassembled WGS sequence"/>
</dbReference>
<comment type="caution">
    <text evidence="3">The sequence shown here is derived from an EMBL/GenBank/DDBJ whole genome shotgun (WGS) entry which is preliminary data.</text>
</comment>